<keyword evidence="1" id="KW-1133">Transmembrane helix</keyword>
<comment type="caution">
    <text evidence="4">The sequence shown here is derived from an EMBL/GenBank/DDBJ whole genome shotgun (WGS) entry which is preliminary data.</text>
</comment>
<accession>A0ABQ6Z332</accession>
<feature type="transmembrane region" description="Helical" evidence="1">
    <location>
        <begin position="29"/>
        <end position="45"/>
    </location>
</feature>
<dbReference type="InterPro" id="IPR056066">
    <property type="entry name" value="DUF7649"/>
</dbReference>
<dbReference type="Pfam" id="PF24661">
    <property type="entry name" value="DUF7649"/>
    <property type="match status" value="1"/>
</dbReference>
<sequence length="243" mass="27768">MKSPWRFFFVIEALLFLLAVWQIINNVALLILLGLGILNVLWAVRRKKYTQLKNFQLIIGCLMILISLLNSPALWMMLVFAVLFIGLKGVEISGIDFSKYSFWNKKQMIMVETDEPQNHSGKKKKQQWIGNERIGNKVYEWDDINISIFSGDTIIDLGNTILPKNDNIVLIRKGFGRTRILIPAGIGVQLEHACFAGTVTFEAKETELHNEVLTVVSNDYYESPRRLKIISNTLLGDLEVIRV</sequence>
<proteinExistence type="predicted"/>
<keyword evidence="1" id="KW-0472">Membrane</keyword>
<evidence type="ECO:0000259" key="2">
    <source>
        <dbReference type="Pfam" id="PF09922"/>
    </source>
</evidence>
<organism evidence="4 5">
    <name type="scientific">Candidatus Enterococcus willemsii</name>
    <dbReference type="NCBI Taxonomy" id="1857215"/>
    <lineage>
        <taxon>Bacteria</taxon>
        <taxon>Bacillati</taxon>
        <taxon>Bacillota</taxon>
        <taxon>Bacilli</taxon>
        <taxon>Lactobacillales</taxon>
        <taxon>Enterococcaceae</taxon>
        <taxon>Enterococcus</taxon>
    </lineage>
</organism>
<dbReference type="InterPro" id="IPR024425">
    <property type="entry name" value="LiaF-like_C"/>
</dbReference>
<dbReference type="Proteomes" id="UP000782705">
    <property type="component" value="Unassembled WGS sequence"/>
</dbReference>
<feature type="transmembrane region" description="Helical" evidence="1">
    <location>
        <begin position="57"/>
        <end position="87"/>
    </location>
</feature>
<dbReference type="EMBL" id="MAEL01000002">
    <property type="protein sequence ID" value="KAF1306209.1"/>
    <property type="molecule type" value="Genomic_DNA"/>
</dbReference>
<evidence type="ECO:0000313" key="4">
    <source>
        <dbReference type="EMBL" id="KAF1306209.1"/>
    </source>
</evidence>
<feature type="domain" description="DUF7649" evidence="3">
    <location>
        <begin position="2"/>
        <end position="88"/>
    </location>
</feature>
<name>A0ABQ6Z332_9ENTE</name>
<feature type="domain" description="Cell wall-active antibiotics response LiaF-like C-terminal" evidence="2">
    <location>
        <begin position="128"/>
        <end position="240"/>
    </location>
</feature>
<dbReference type="RefSeq" id="WP_161900825.1">
    <property type="nucleotide sequence ID" value="NZ_MAEL01000002.1"/>
</dbReference>
<keyword evidence="5" id="KW-1185">Reference proteome</keyword>
<dbReference type="InterPro" id="IPR016975">
    <property type="entry name" value="Cell_wall_LiaF"/>
</dbReference>
<dbReference type="PIRSF" id="PIRSF031509">
    <property type="entry name" value="Cell_wall_LiaF/YvqF"/>
    <property type="match status" value="1"/>
</dbReference>
<evidence type="ECO:0000313" key="5">
    <source>
        <dbReference type="Proteomes" id="UP000782705"/>
    </source>
</evidence>
<keyword evidence="1" id="KW-0812">Transmembrane</keyword>
<dbReference type="Pfam" id="PF09922">
    <property type="entry name" value="LiaF-like_C"/>
    <property type="match status" value="1"/>
</dbReference>
<dbReference type="InterPro" id="IPR047793">
    <property type="entry name" value="LiaF_C"/>
</dbReference>
<evidence type="ECO:0000256" key="1">
    <source>
        <dbReference type="SAM" id="Phobius"/>
    </source>
</evidence>
<gene>
    <name evidence="4" type="ORF">BAU17_11020</name>
</gene>
<evidence type="ECO:0000259" key="3">
    <source>
        <dbReference type="Pfam" id="PF24661"/>
    </source>
</evidence>
<protein>
    <recommendedName>
        <fullName evidence="6">Cell wall-active antibiotics response LiaF-like C-terminal domain-containing protein</fullName>
    </recommendedName>
</protein>
<feature type="transmembrane region" description="Helical" evidence="1">
    <location>
        <begin position="7"/>
        <end position="23"/>
    </location>
</feature>
<reference evidence="4 5" key="1">
    <citation type="submission" date="2016-06" db="EMBL/GenBank/DDBJ databases">
        <title>Four novel species of enterococci isolated from chicken manure.</title>
        <authorList>
            <person name="Van Tyne D."/>
        </authorList>
    </citation>
    <scope>NUCLEOTIDE SEQUENCE [LARGE SCALE GENOMIC DNA]</scope>
    <source>
        <strain evidence="4 5">CU12B</strain>
    </source>
</reference>
<dbReference type="NCBIfam" id="NF040535">
    <property type="entry name" value="LiaF_C_term"/>
    <property type="match status" value="1"/>
</dbReference>
<evidence type="ECO:0008006" key="6">
    <source>
        <dbReference type="Google" id="ProtNLM"/>
    </source>
</evidence>